<evidence type="ECO:0000256" key="12">
    <source>
        <dbReference type="SAM" id="Coils"/>
    </source>
</evidence>
<evidence type="ECO:0000313" key="15">
    <source>
        <dbReference type="RefSeq" id="XP_012937980.1"/>
    </source>
</evidence>
<dbReference type="Pfam" id="PF00488">
    <property type="entry name" value="MutS_V"/>
    <property type="match status" value="1"/>
</dbReference>
<organism evidence="14 15">
    <name type="scientific">Aplysia californica</name>
    <name type="common">California sea hare</name>
    <dbReference type="NCBI Taxonomy" id="6500"/>
    <lineage>
        <taxon>Eukaryota</taxon>
        <taxon>Metazoa</taxon>
        <taxon>Spiralia</taxon>
        <taxon>Lophotrochozoa</taxon>
        <taxon>Mollusca</taxon>
        <taxon>Gastropoda</taxon>
        <taxon>Heterobranchia</taxon>
        <taxon>Euthyneura</taxon>
        <taxon>Tectipleura</taxon>
        <taxon>Aplysiida</taxon>
        <taxon>Aplysioidea</taxon>
        <taxon>Aplysiidae</taxon>
        <taxon>Aplysia</taxon>
    </lineage>
</organism>
<evidence type="ECO:0000256" key="6">
    <source>
        <dbReference type="ARBA" id="ARBA00022840"/>
    </source>
</evidence>
<keyword evidence="5 11" id="KW-0227">DNA damage</keyword>
<name>A0ABM0ZZW8_APLCA</name>
<dbReference type="InterPro" id="IPR007861">
    <property type="entry name" value="DNA_mismatch_repair_MutS_clamp"/>
</dbReference>
<dbReference type="CDD" id="cd03285">
    <property type="entry name" value="ABC_MSH2_euk"/>
    <property type="match status" value="1"/>
</dbReference>
<proteinExistence type="inferred from homology"/>
<dbReference type="GeneID" id="101850333"/>
<keyword evidence="4 11" id="KW-0547">Nucleotide-binding</keyword>
<gene>
    <name evidence="15" type="primary">LOC101850333</name>
</gene>
<evidence type="ECO:0000256" key="10">
    <source>
        <dbReference type="ARBA" id="ARBA00029795"/>
    </source>
</evidence>
<evidence type="ECO:0000256" key="5">
    <source>
        <dbReference type="ARBA" id="ARBA00022763"/>
    </source>
</evidence>
<dbReference type="PIRSF" id="PIRSF005813">
    <property type="entry name" value="MSH2"/>
    <property type="match status" value="1"/>
</dbReference>
<dbReference type="Pfam" id="PF05188">
    <property type="entry name" value="MutS_II"/>
    <property type="match status" value="1"/>
</dbReference>
<evidence type="ECO:0000256" key="8">
    <source>
        <dbReference type="ARBA" id="ARBA00023204"/>
    </source>
</evidence>
<evidence type="ECO:0000313" key="14">
    <source>
        <dbReference type="Proteomes" id="UP000694888"/>
    </source>
</evidence>
<dbReference type="Pfam" id="PF01624">
    <property type="entry name" value="MutS_I"/>
    <property type="match status" value="1"/>
</dbReference>
<dbReference type="SMART" id="SM00534">
    <property type="entry name" value="MUTSac"/>
    <property type="match status" value="1"/>
</dbReference>
<evidence type="ECO:0000256" key="2">
    <source>
        <dbReference type="ARBA" id="ARBA00006271"/>
    </source>
</evidence>
<feature type="coiled-coil region" evidence="12">
    <location>
        <begin position="466"/>
        <end position="500"/>
    </location>
</feature>
<dbReference type="InterPro" id="IPR007695">
    <property type="entry name" value="DNA_mismatch_repair_MutS-lik_N"/>
</dbReference>
<keyword evidence="9" id="KW-0539">Nucleus</keyword>
<keyword evidence="12" id="KW-0175">Coiled coil</keyword>
<keyword evidence="14" id="KW-1185">Reference proteome</keyword>
<dbReference type="InterPro" id="IPR011184">
    <property type="entry name" value="DNA_mismatch_repair_Msh2"/>
</dbReference>
<dbReference type="Gene3D" id="3.30.420.110">
    <property type="entry name" value="MutS, connector domain"/>
    <property type="match status" value="1"/>
</dbReference>
<feature type="coiled-coil region" evidence="12">
    <location>
        <begin position="544"/>
        <end position="575"/>
    </location>
</feature>
<dbReference type="SMART" id="SM00533">
    <property type="entry name" value="MUTSd"/>
    <property type="match status" value="1"/>
</dbReference>
<dbReference type="InterPro" id="IPR036678">
    <property type="entry name" value="MutS_con_dom_sf"/>
</dbReference>
<comment type="similarity">
    <text evidence="2 11">Belongs to the DNA mismatch repair MutS family.</text>
</comment>
<evidence type="ECO:0000256" key="4">
    <source>
        <dbReference type="ARBA" id="ARBA00022741"/>
    </source>
</evidence>
<dbReference type="PANTHER" id="PTHR11361">
    <property type="entry name" value="DNA MISMATCH REPAIR PROTEIN MUTS FAMILY MEMBER"/>
    <property type="match status" value="1"/>
</dbReference>
<dbReference type="SUPFAM" id="SSF52540">
    <property type="entry name" value="P-loop containing nucleoside triphosphate hydrolases"/>
    <property type="match status" value="1"/>
</dbReference>
<dbReference type="Gene3D" id="1.10.1420.10">
    <property type="match status" value="2"/>
</dbReference>
<dbReference type="InterPro" id="IPR032642">
    <property type="entry name" value="Msh2_ATP-bd"/>
</dbReference>
<dbReference type="InterPro" id="IPR007696">
    <property type="entry name" value="DNA_mismatch_repair_MutS_core"/>
</dbReference>
<feature type="domain" description="DNA mismatch repair proteins mutS family" evidence="13">
    <location>
        <begin position="738"/>
        <end position="754"/>
    </location>
</feature>
<dbReference type="InterPro" id="IPR027417">
    <property type="entry name" value="P-loop_NTPase"/>
</dbReference>
<dbReference type="Pfam" id="PF05190">
    <property type="entry name" value="MutS_IV"/>
    <property type="match status" value="1"/>
</dbReference>
<dbReference type="NCBIfam" id="NF003810">
    <property type="entry name" value="PRK05399.1"/>
    <property type="match status" value="1"/>
</dbReference>
<keyword evidence="8 11" id="KW-0234">DNA repair</keyword>
<dbReference type="InterPro" id="IPR016151">
    <property type="entry name" value="DNA_mismatch_repair_MutS_N"/>
</dbReference>
<protein>
    <recommendedName>
        <fullName evidence="3">DNA mismatch repair protein Msh2</fullName>
    </recommendedName>
    <alternativeName>
        <fullName evidence="10">MutS protein homolog 2</fullName>
    </alternativeName>
</protein>
<evidence type="ECO:0000256" key="7">
    <source>
        <dbReference type="ARBA" id="ARBA00023125"/>
    </source>
</evidence>
<dbReference type="Pfam" id="PF05192">
    <property type="entry name" value="MutS_III"/>
    <property type="match status" value="1"/>
</dbReference>
<dbReference type="Gene3D" id="3.40.50.300">
    <property type="entry name" value="P-loop containing nucleotide triphosphate hydrolases"/>
    <property type="match status" value="1"/>
</dbReference>
<dbReference type="InterPro" id="IPR045076">
    <property type="entry name" value="MutS"/>
</dbReference>
<dbReference type="PANTHER" id="PTHR11361:SF35">
    <property type="entry name" value="DNA MISMATCH REPAIR PROTEIN MSH2"/>
    <property type="match status" value="1"/>
</dbReference>
<dbReference type="InterPro" id="IPR007860">
    <property type="entry name" value="DNA_mmatch_repair_MutS_con_dom"/>
</dbReference>
<evidence type="ECO:0000259" key="13">
    <source>
        <dbReference type="PROSITE" id="PS00486"/>
    </source>
</evidence>
<dbReference type="PROSITE" id="PS00486">
    <property type="entry name" value="DNA_MISMATCH_REPAIR_2"/>
    <property type="match status" value="1"/>
</dbReference>
<dbReference type="Gene3D" id="3.40.1170.10">
    <property type="entry name" value="DNA repair protein MutS, domain I"/>
    <property type="match status" value="1"/>
</dbReference>
<reference evidence="15" key="1">
    <citation type="submission" date="2025-08" db="UniProtKB">
        <authorList>
            <consortium name="RefSeq"/>
        </authorList>
    </citation>
    <scope>IDENTIFICATION</scope>
</reference>
<comment type="function">
    <text evidence="11">Component of the post-replicative DNA mismatch repair system (MMR).</text>
</comment>
<evidence type="ECO:0000256" key="9">
    <source>
        <dbReference type="ARBA" id="ARBA00023242"/>
    </source>
</evidence>
<comment type="subcellular location">
    <subcellularLocation>
        <location evidence="1">Nucleus</location>
    </subcellularLocation>
</comment>
<dbReference type="InterPro" id="IPR000432">
    <property type="entry name" value="DNA_mismatch_repair_MutS_C"/>
</dbReference>
<keyword evidence="6" id="KW-0067">ATP-binding</keyword>
<evidence type="ECO:0000256" key="3">
    <source>
        <dbReference type="ARBA" id="ARBA00019549"/>
    </source>
</evidence>
<dbReference type="Proteomes" id="UP000694888">
    <property type="component" value="Unplaced"/>
</dbReference>
<evidence type="ECO:0000256" key="11">
    <source>
        <dbReference type="RuleBase" id="RU003756"/>
    </source>
</evidence>
<keyword evidence="7 11" id="KW-0238">DNA-binding</keyword>
<dbReference type="SUPFAM" id="SSF48334">
    <property type="entry name" value="DNA repair protein MutS, domain III"/>
    <property type="match status" value="1"/>
</dbReference>
<sequence length="930" mass="104150">MALQPKQDLQLDNVQEQGFLSFFSSLPEKLGTTLRVFDRTDYYTVHGQDALFVAKEVFKTSGVIKFIGTGSKKLESVVLSRMNFEALARDLLLVRQYRIEVYGNKAGGKSNDWSLSFKASPGNLTQFEDILFGNTEMSASGGVVGLKVASDDGQTVVGIGYADSILRTFTVSEFPDNDQFSNLEALLVQLGAKECVLAAGEAVGDTSKLRQVLNRSGLMVTERKKVEFSNKDIVQDLNRLLKVKKGEKPNSATLAEVDKTIAMCALSAVIKYLELLSNEDNFGQFRLSTFDLSLYMKLDAAAVRALNLLPAVGEANKSQSLLGLLNKCRTPQGQRLLGQWVKQPLLDIQRIEERLNVVESMLEDTELRQTLHDDQLKRVPDFQRLAKKFQRKRATLQDCYRVYQALDKMPLLLETLEKSEGKHRALLMEMFSNPVKELLLDFAKYQEMVETTVDMEQIQQHEFVIRADFDDNLTELRNKMDELEKEIKGQLNKVARDLNLEPNKTLKLESNNQLGYFFRVTRKEEKALRNNKKYHTIDTNKNGVRFHNSSVRQLNDEYQQAREDYNEQQKSVVAEVINIAAGYVEPMCMLNDIVAQLDVLVSFSIASSGAPIPYVRPKLLPKGDGILRLTEIRHPCLEMQDDVSFISNDATFEKDSQMFHIITGPNMGGKSTYIRSVGVAVLMAQIGCYVPCSSAEISVTDSILARVGAGDSQLKGVSTFMAEMLETASILRSASPDSLIIIDELGRGTSTYDGFGLAWAISEHISIKIKCFCVFATHFHELTALADVVPTVNNLHVTALTTDDTLTLLYRVKPGVCDQSFGIHVAELAHFPKHVIEAAKEKASELEDFQNIGLESEGLAGDDEPAVKKRKLAKQEGEEIIQDFLSKVRKLPHDTLTSEELLDKVKEFKTEVMAKDNPFIKDLLARKSRT</sequence>
<dbReference type="InterPro" id="IPR036187">
    <property type="entry name" value="DNA_mismatch_repair_MutS_sf"/>
</dbReference>
<evidence type="ECO:0000256" key="1">
    <source>
        <dbReference type="ARBA" id="ARBA00004123"/>
    </source>
</evidence>
<dbReference type="RefSeq" id="XP_012937980.1">
    <property type="nucleotide sequence ID" value="XM_013082526.2"/>
</dbReference>
<accession>A0ABM0ZZW8</accession>